<gene>
    <name evidence="2" type="ORF">OSTLU_7743</name>
</gene>
<dbReference type="OrthoDB" id="16547at2759"/>
<dbReference type="HOGENOM" id="CLU_036524_2_2_1"/>
<evidence type="ECO:0000313" key="3">
    <source>
        <dbReference type="Proteomes" id="UP000001568"/>
    </source>
</evidence>
<evidence type="ECO:0000259" key="1">
    <source>
        <dbReference type="SMART" id="SM00471"/>
    </source>
</evidence>
<dbReference type="eggNOG" id="ENOG502QSR7">
    <property type="taxonomic scope" value="Eukaryota"/>
</dbReference>
<dbReference type="SUPFAM" id="SSF109604">
    <property type="entry name" value="HD-domain/PDEase-like"/>
    <property type="match status" value="1"/>
</dbReference>
<sequence>VARAERFARDALASNDGSHDLWHVERVRASAVALARLEGANAFVCELAALLHDVDDWKYARGDGAKGRARTFLEDSCADVDAATRETVLDVCARIGFKSELEKAEKSRADDDEESVEFRCVQDADRLDAIGAIGIGRTFCFGGARGNPMHVPGVPPMVDVTAARYEAAHRDETRPNTTINHFHEKLFRLRGLMKTASGRARAERRHATMVEFVERFHREWDG</sequence>
<dbReference type="KEGG" id="olu:OSTLU_7743"/>
<dbReference type="PANTHER" id="PTHR33594:SF1">
    <property type="entry name" value="HD_PDEASE DOMAIN-CONTAINING PROTEIN"/>
    <property type="match status" value="1"/>
</dbReference>
<dbReference type="PANTHER" id="PTHR33594">
    <property type="entry name" value="SUPERFAMILY HYDROLASE, PUTATIVE (AFU_ORTHOLOGUE AFUA_1G03035)-RELATED"/>
    <property type="match status" value="1"/>
</dbReference>
<dbReference type="STRING" id="436017.A4RTS0"/>
<dbReference type="Gene3D" id="1.20.58.1910">
    <property type="match status" value="1"/>
</dbReference>
<accession>A4RTS0</accession>
<keyword evidence="3" id="KW-1185">Reference proteome</keyword>
<dbReference type="CDD" id="cd00077">
    <property type="entry name" value="HDc"/>
    <property type="match status" value="1"/>
</dbReference>
<dbReference type="OMA" id="GHDWFHI"/>
<protein>
    <recommendedName>
        <fullName evidence="1">HD/PDEase domain-containing protein</fullName>
    </recommendedName>
</protein>
<evidence type="ECO:0000313" key="2">
    <source>
        <dbReference type="EMBL" id="ABO94837.1"/>
    </source>
</evidence>
<dbReference type="Gene3D" id="1.10.472.50">
    <property type="entry name" value="HD-domain/PDEase-like"/>
    <property type="match status" value="1"/>
</dbReference>
<organism evidence="2 3">
    <name type="scientific">Ostreococcus lucimarinus (strain CCE9901)</name>
    <dbReference type="NCBI Taxonomy" id="436017"/>
    <lineage>
        <taxon>Eukaryota</taxon>
        <taxon>Viridiplantae</taxon>
        <taxon>Chlorophyta</taxon>
        <taxon>Mamiellophyceae</taxon>
        <taxon>Mamiellales</taxon>
        <taxon>Bathycoccaceae</taxon>
        <taxon>Ostreococcus</taxon>
    </lineage>
</organism>
<proteinExistence type="predicted"/>
<reference evidence="2 3" key="1">
    <citation type="journal article" date="2007" name="Proc. Natl. Acad. Sci. U.S.A.">
        <title>The tiny eukaryote Ostreococcus provides genomic insights into the paradox of plankton speciation.</title>
        <authorList>
            <person name="Palenik B."/>
            <person name="Grimwood J."/>
            <person name="Aerts A."/>
            <person name="Rouze P."/>
            <person name="Salamov A."/>
            <person name="Putnam N."/>
            <person name="Dupont C."/>
            <person name="Jorgensen R."/>
            <person name="Derelle E."/>
            <person name="Rombauts S."/>
            <person name="Zhou K."/>
            <person name="Otillar R."/>
            <person name="Merchant S.S."/>
            <person name="Podell S."/>
            <person name="Gaasterland T."/>
            <person name="Napoli C."/>
            <person name="Gendler K."/>
            <person name="Manuell A."/>
            <person name="Tai V."/>
            <person name="Vallon O."/>
            <person name="Piganeau G."/>
            <person name="Jancek S."/>
            <person name="Heijde M."/>
            <person name="Jabbari K."/>
            <person name="Bowler C."/>
            <person name="Lohr M."/>
            <person name="Robbens S."/>
            <person name="Werner G."/>
            <person name="Dubchak I."/>
            <person name="Pazour G.J."/>
            <person name="Ren Q."/>
            <person name="Paulsen I."/>
            <person name="Delwiche C."/>
            <person name="Schmutz J."/>
            <person name="Rokhsar D."/>
            <person name="Van de Peer Y."/>
            <person name="Moreau H."/>
            <person name="Grigoriev I.V."/>
        </authorList>
    </citation>
    <scope>NUCLEOTIDE SEQUENCE [LARGE SCALE GENOMIC DNA]</scope>
    <source>
        <strain evidence="2 3">CCE9901</strain>
    </source>
</reference>
<dbReference type="RefSeq" id="XP_001416544.1">
    <property type="nucleotide sequence ID" value="XM_001416507.1"/>
</dbReference>
<dbReference type="InterPro" id="IPR006674">
    <property type="entry name" value="HD_domain"/>
</dbReference>
<dbReference type="Pfam" id="PF01966">
    <property type="entry name" value="HD"/>
    <property type="match status" value="1"/>
</dbReference>
<dbReference type="Proteomes" id="UP000001568">
    <property type="component" value="Chromosome 3"/>
</dbReference>
<dbReference type="SMART" id="SM00471">
    <property type="entry name" value="HDc"/>
    <property type="match status" value="1"/>
</dbReference>
<feature type="non-terminal residue" evidence="2">
    <location>
        <position position="1"/>
    </location>
</feature>
<feature type="non-terminal residue" evidence="2">
    <location>
        <position position="222"/>
    </location>
</feature>
<dbReference type="EMBL" id="CP000583">
    <property type="protein sequence ID" value="ABO94837.1"/>
    <property type="molecule type" value="Genomic_DNA"/>
</dbReference>
<dbReference type="GeneID" id="5001113"/>
<dbReference type="InterPro" id="IPR003607">
    <property type="entry name" value="HD/PDEase_dom"/>
</dbReference>
<dbReference type="Gramene" id="ABO94837">
    <property type="protein sequence ID" value="ABO94837"/>
    <property type="gene ID" value="OSTLU_7743"/>
</dbReference>
<name>A4RTS0_OSTLU</name>
<feature type="domain" description="HD/PDEase" evidence="1">
    <location>
        <begin position="16"/>
        <end position="139"/>
    </location>
</feature>
<dbReference type="AlphaFoldDB" id="A4RTS0"/>